<accession>A0A4C1VZZ7</accession>
<dbReference type="EMBL" id="BGZK01000443">
    <property type="protein sequence ID" value="GBP43829.1"/>
    <property type="molecule type" value="Genomic_DNA"/>
</dbReference>
<reference evidence="1 2" key="1">
    <citation type="journal article" date="2019" name="Commun. Biol.">
        <title>The bagworm genome reveals a unique fibroin gene that provides high tensile strength.</title>
        <authorList>
            <person name="Kono N."/>
            <person name="Nakamura H."/>
            <person name="Ohtoshi R."/>
            <person name="Tomita M."/>
            <person name="Numata K."/>
            <person name="Arakawa K."/>
        </authorList>
    </citation>
    <scope>NUCLEOTIDE SEQUENCE [LARGE SCALE GENOMIC DNA]</scope>
</reference>
<comment type="caution">
    <text evidence="1">The sequence shown here is derived from an EMBL/GenBank/DDBJ whole genome shotgun (WGS) entry which is preliminary data.</text>
</comment>
<name>A0A4C1VZZ7_EUMVA</name>
<keyword evidence="2" id="KW-1185">Reference proteome</keyword>
<evidence type="ECO:0000313" key="2">
    <source>
        <dbReference type="Proteomes" id="UP000299102"/>
    </source>
</evidence>
<organism evidence="1 2">
    <name type="scientific">Eumeta variegata</name>
    <name type="common">Bagworm moth</name>
    <name type="synonym">Eumeta japonica</name>
    <dbReference type="NCBI Taxonomy" id="151549"/>
    <lineage>
        <taxon>Eukaryota</taxon>
        <taxon>Metazoa</taxon>
        <taxon>Ecdysozoa</taxon>
        <taxon>Arthropoda</taxon>
        <taxon>Hexapoda</taxon>
        <taxon>Insecta</taxon>
        <taxon>Pterygota</taxon>
        <taxon>Neoptera</taxon>
        <taxon>Endopterygota</taxon>
        <taxon>Lepidoptera</taxon>
        <taxon>Glossata</taxon>
        <taxon>Ditrysia</taxon>
        <taxon>Tineoidea</taxon>
        <taxon>Psychidae</taxon>
        <taxon>Oiketicinae</taxon>
        <taxon>Eumeta</taxon>
    </lineage>
</organism>
<gene>
    <name evidence="1" type="ORF">EVAR_82261_1</name>
</gene>
<proteinExistence type="predicted"/>
<sequence>MSVCGVAQYTSRGDSYAMFAFVPVICSGLSHRLHSEPANGFYAYGALPEAAHIKGFDVCRLTLMIAATRLARSFDFMGMSKLCNIFYLFGFPKCLVGWIKSYIKPDVACGLVVTHTCL</sequence>
<protein>
    <submittedName>
        <fullName evidence="1">Uncharacterized protein</fullName>
    </submittedName>
</protein>
<dbReference type="AlphaFoldDB" id="A0A4C1VZZ7"/>
<evidence type="ECO:0000313" key="1">
    <source>
        <dbReference type="EMBL" id="GBP43829.1"/>
    </source>
</evidence>
<dbReference type="Proteomes" id="UP000299102">
    <property type="component" value="Unassembled WGS sequence"/>
</dbReference>